<dbReference type="GO" id="GO:0000463">
    <property type="term" value="P:maturation of LSU-rRNA from tricistronic rRNA transcript (SSU-rRNA, 5.8S rRNA, LSU-rRNA)"/>
    <property type="evidence" value="ECO:0000318"/>
    <property type="project" value="GO_Central"/>
</dbReference>
<evidence type="ECO:0000313" key="11">
    <source>
        <dbReference type="Proteomes" id="UP000000561"/>
    </source>
</evidence>
<dbReference type="GO" id="GO:0070761">
    <property type="term" value="C:pre-snoRNP complex"/>
    <property type="evidence" value="ECO:0000318"/>
    <property type="project" value="GO_Central"/>
</dbReference>
<gene>
    <name evidence="10" type="ORF">UMAG_05215</name>
</gene>
<evidence type="ECO:0000256" key="8">
    <source>
        <dbReference type="SAM" id="MobiDB-lite"/>
    </source>
</evidence>
<evidence type="ECO:0000256" key="6">
    <source>
        <dbReference type="ARBA" id="ARBA00049654"/>
    </source>
</evidence>
<dbReference type="PANTHER" id="PTHR13483">
    <property type="entry name" value="BOX C_D SNORNA PROTEIN 1-RELATED"/>
    <property type="match status" value="1"/>
</dbReference>
<keyword evidence="3 7" id="KW-0863">Zinc-finger</keyword>
<dbReference type="InParanoid" id="A0A0D1CUN7"/>
<name>A0A0D1CUN7_MYCMD</name>
<feature type="compositionally biased region" description="Basic and acidic residues" evidence="8">
    <location>
        <begin position="349"/>
        <end position="380"/>
    </location>
</feature>
<dbReference type="InterPro" id="IPR007529">
    <property type="entry name" value="Znf_HIT"/>
</dbReference>
<dbReference type="EMBL" id="CM003143">
    <property type="protein sequence ID" value="KIS70143.1"/>
    <property type="molecule type" value="Genomic_DNA"/>
</dbReference>
<dbReference type="Pfam" id="PF04438">
    <property type="entry name" value="zf-HIT"/>
    <property type="match status" value="1"/>
</dbReference>
<evidence type="ECO:0000256" key="5">
    <source>
        <dbReference type="ARBA" id="ARBA00049598"/>
    </source>
</evidence>
<organism evidence="10 11">
    <name type="scientific">Mycosarcoma maydis</name>
    <name type="common">Corn smut fungus</name>
    <name type="synonym">Ustilago maydis</name>
    <dbReference type="NCBI Taxonomy" id="5270"/>
    <lineage>
        <taxon>Eukaryota</taxon>
        <taxon>Fungi</taxon>
        <taxon>Dikarya</taxon>
        <taxon>Basidiomycota</taxon>
        <taxon>Ustilaginomycotina</taxon>
        <taxon>Ustilaginomycetes</taxon>
        <taxon>Ustilaginales</taxon>
        <taxon>Ustilaginaceae</taxon>
        <taxon>Mycosarcoma</taxon>
    </lineage>
</organism>
<evidence type="ECO:0000256" key="2">
    <source>
        <dbReference type="ARBA" id="ARBA00022723"/>
    </source>
</evidence>
<dbReference type="InterPro" id="IPR051639">
    <property type="entry name" value="BCD1"/>
</dbReference>
<dbReference type="SUPFAM" id="SSF144232">
    <property type="entry name" value="HIT/MYND zinc finger-like"/>
    <property type="match status" value="1"/>
</dbReference>
<dbReference type="GeneID" id="23565164"/>
<dbReference type="InterPro" id="IPR057721">
    <property type="entry name" value="BCD1_alpha/beta"/>
</dbReference>
<dbReference type="Proteomes" id="UP000000561">
    <property type="component" value="Chromosome 4"/>
</dbReference>
<evidence type="ECO:0000259" key="9">
    <source>
        <dbReference type="PROSITE" id="PS51083"/>
    </source>
</evidence>
<dbReference type="PANTHER" id="PTHR13483:SF3">
    <property type="entry name" value="BOX C_D SNORNA PROTEIN 1"/>
    <property type="match status" value="1"/>
</dbReference>
<dbReference type="OrthoDB" id="272357at2759"/>
<evidence type="ECO:0000256" key="7">
    <source>
        <dbReference type="PROSITE-ProRule" id="PRU00453"/>
    </source>
</evidence>
<dbReference type="PROSITE" id="PS51083">
    <property type="entry name" value="ZF_HIT"/>
    <property type="match status" value="1"/>
</dbReference>
<reference evidence="10 11" key="1">
    <citation type="journal article" date="2006" name="Nature">
        <title>Insights from the genome of the biotrophic fungal plant pathogen Ustilago maydis.</title>
        <authorList>
            <person name="Kamper J."/>
            <person name="Kahmann R."/>
            <person name="Bolker M."/>
            <person name="Ma L.J."/>
            <person name="Brefort T."/>
            <person name="Saville B.J."/>
            <person name="Banuett F."/>
            <person name="Kronstad J.W."/>
            <person name="Gold S.E."/>
            <person name="Muller O."/>
            <person name="Perlin M.H."/>
            <person name="Wosten H.A."/>
            <person name="de Vries R."/>
            <person name="Ruiz-Herrera J."/>
            <person name="Reynaga-Pena C.G."/>
            <person name="Snetselaar K."/>
            <person name="McCann M."/>
            <person name="Perez-Martin J."/>
            <person name="Feldbrugge M."/>
            <person name="Basse C.W."/>
            <person name="Steinberg G."/>
            <person name="Ibeas J.I."/>
            <person name="Holloman W."/>
            <person name="Guzman P."/>
            <person name="Farman M."/>
            <person name="Stajich J.E."/>
            <person name="Sentandreu R."/>
            <person name="Gonzalez-Prieto J.M."/>
            <person name="Kennell J.C."/>
            <person name="Molina L."/>
            <person name="Schirawski J."/>
            <person name="Mendoza-Mendoza A."/>
            <person name="Greilinger D."/>
            <person name="Munch K."/>
            <person name="Rossel N."/>
            <person name="Scherer M."/>
            <person name="Vranes M."/>
            <person name="Ladendorf O."/>
            <person name="Vincon V."/>
            <person name="Fuchs U."/>
            <person name="Sandrock B."/>
            <person name="Meng S."/>
            <person name="Ho E.C."/>
            <person name="Cahill M.J."/>
            <person name="Boyce K.J."/>
            <person name="Klose J."/>
            <person name="Klosterman S.J."/>
            <person name="Deelstra H.J."/>
            <person name="Ortiz-Castellanos L."/>
            <person name="Li W."/>
            <person name="Sanchez-Alonso P."/>
            <person name="Schreier P.H."/>
            <person name="Hauser-Hahn I."/>
            <person name="Vaupel M."/>
            <person name="Koopmann E."/>
            <person name="Friedrich G."/>
            <person name="Voss H."/>
            <person name="Schluter T."/>
            <person name="Margolis J."/>
            <person name="Platt D."/>
            <person name="Swimmer C."/>
            <person name="Gnirke A."/>
            <person name="Chen F."/>
            <person name="Vysotskaia V."/>
            <person name="Mannhaupt G."/>
            <person name="Guldener U."/>
            <person name="Munsterkotter M."/>
            <person name="Haase D."/>
            <person name="Oesterheld M."/>
            <person name="Mewes H.W."/>
            <person name="Mauceli E.W."/>
            <person name="DeCaprio D."/>
            <person name="Wade C.M."/>
            <person name="Butler J."/>
            <person name="Young S."/>
            <person name="Jaffe D.B."/>
            <person name="Calvo S."/>
            <person name="Nusbaum C."/>
            <person name="Galagan J."/>
            <person name="Birren B.W."/>
        </authorList>
    </citation>
    <scope>NUCLEOTIDE SEQUENCE [LARGE SCALE GENOMIC DNA]</scope>
    <source>
        <strain evidence="11">DSM 14603 / FGSC 9021 / UM521</strain>
    </source>
</reference>
<dbReference type="CDD" id="cd23023">
    <property type="entry name" value="zf-HIT_BCD1"/>
    <property type="match status" value="1"/>
</dbReference>
<dbReference type="RefSeq" id="XP_011388254.1">
    <property type="nucleotide sequence ID" value="XM_011389952.1"/>
</dbReference>
<dbReference type="Gene3D" id="3.30.60.190">
    <property type="match status" value="1"/>
</dbReference>
<keyword evidence="1" id="KW-0597">Phosphoprotein</keyword>
<keyword evidence="2" id="KW-0479">Metal-binding</keyword>
<feature type="compositionally biased region" description="Low complexity" evidence="8">
    <location>
        <begin position="469"/>
        <end position="499"/>
    </location>
</feature>
<evidence type="ECO:0000313" key="10">
    <source>
        <dbReference type="EMBL" id="KIS70143.1"/>
    </source>
</evidence>
<dbReference type="eggNOG" id="KOG2858">
    <property type="taxonomic scope" value="Eukaryota"/>
</dbReference>
<dbReference type="GO" id="GO:0005634">
    <property type="term" value="C:nucleus"/>
    <property type="evidence" value="ECO:0000318"/>
    <property type="project" value="GO_Central"/>
</dbReference>
<evidence type="ECO:0000256" key="1">
    <source>
        <dbReference type="ARBA" id="ARBA00022553"/>
    </source>
</evidence>
<feature type="region of interest" description="Disordered" evidence="8">
    <location>
        <begin position="194"/>
        <end position="215"/>
    </location>
</feature>
<comment type="function">
    <text evidence="5">Required for box C/D snoRNAs accumulation involved in snoRNA processing, snoRNA transport to the nucleolus and ribosome biogenesis.</text>
</comment>
<dbReference type="Pfam" id="PF25790">
    <property type="entry name" value="BCD1"/>
    <property type="match status" value="1"/>
</dbReference>
<evidence type="ECO:0000256" key="4">
    <source>
        <dbReference type="ARBA" id="ARBA00022833"/>
    </source>
</evidence>
<dbReference type="AlphaFoldDB" id="A0A0D1CUN7"/>
<proteinExistence type="inferred from homology"/>
<feature type="region of interest" description="Disordered" evidence="8">
    <location>
        <begin position="339"/>
        <end position="413"/>
    </location>
</feature>
<dbReference type="VEuPathDB" id="FungiDB:UMAG_05215"/>
<protein>
    <recommendedName>
        <fullName evidence="9">HIT-type domain-containing protein</fullName>
    </recommendedName>
</protein>
<dbReference type="OMA" id="HYRKFKV"/>
<dbReference type="GO" id="GO:0008270">
    <property type="term" value="F:zinc ion binding"/>
    <property type="evidence" value="ECO:0007669"/>
    <property type="project" value="UniProtKB-UniRule"/>
</dbReference>
<dbReference type="STRING" id="237631.A0A0D1CUN7"/>
<accession>A0A0D1CUN7</accession>
<feature type="compositionally biased region" description="Basic and acidic residues" evidence="8">
    <location>
        <begin position="201"/>
        <end position="215"/>
    </location>
</feature>
<evidence type="ECO:0000256" key="3">
    <source>
        <dbReference type="ARBA" id="ARBA00022771"/>
    </source>
</evidence>
<keyword evidence="4" id="KW-0862">Zinc</keyword>
<feature type="domain" description="HIT-type" evidence="9">
    <location>
        <begin position="9"/>
        <end position="49"/>
    </location>
</feature>
<feature type="region of interest" description="Disordered" evidence="8">
    <location>
        <begin position="447"/>
        <end position="499"/>
    </location>
</feature>
<dbReference type="KEGG" id="uma:UMAG_05215"/>
<comment type="similarity">
    <text evidence="6">Belongs to the BCD1 family.</text>
</comment>
<dbReference type="GO" id="GO:0000492">
    <property type="term" value="P:box C/D snoRNP assembly"/>
    <property type="evidence" value="ECO:0000318"/>
    <property type="project" value="GO_Central"/>
</dbReference>
<keyword evidence="11" id="KW-1185">Reference proteome</keyword>
<sequence>MPAASTTLCVQCQTEASKYTCPACKARTCSLACTRAHKSGDRSSSAAACSSSRYGSTTCVAASGSTSTPHATTTCSGGTDFIPMTQYTESHMLQDYLFLSSISRTTSETGRQIVSMNLLPAPTTDGAKHQVCASATGAPRLTNQQRQRDQLIKQLHYRKFKVMVLPEGMARRKSNMSQFQPKDKKFGLTVQLKLPHHSSRSKPDEPEPEPEPERDSWLLHKQDCLETVEAVVLTELQTRSFANKKDISRLRATLHLSSKDVRSWILSAAMISTCGLAMPSIATNVDKTLAKHGEDHLLLLHAFPQEWTLLVPAYSARLANESTSRYLDWWARKRKWEESNPELAAQQSDEQRKEASAGREGRRGISRIQRERGEQTEHAGSRNGTRIHADARPEQVAQRGMQKPSADNTTTTTTASTMVSSAYPSPAPTVASQGLISSNLLSMLSQRLGRQPQPQPSTTLSASPPPPSTTASTQRAPPTAATQSRSSPAQPAQPAQPESARSILVHITSPRHTTLSWLLQTLPEGYSVVEYPELRIVAAERLERMQNGGVQVVPLMGEGLQANGAPKDDEPRPEHTGSTVTHMTNACARGLGGLLAGYDSESDCEQQPEQDQIRPDPIHTVELAQHADRVDHQVAQPSTLASLARQHGFT</sequence>